<name>A0AAE0BRL8_9CHLO</name>
<evidence type="ECO:0000256" key="1">
    <source>
        <dbReference type="SAM" id="MobiDB-lite"/>
    </source>
</evidence>
<evidence type="ECO:0000313" key="3">
    <source>
        <dbReference type="EMBL" id="KAK3240447.1"/>
    </source>
</evidence>
<dbReference type="AlphaFoldDB" id="A0AAE0BRL8"/>
<keyword evidence="2" id="KW-0472">Membrane</keyword>
<feature type="transmembrane region" description="Helical" evidence="2">
    <location>
        <begin position="192"/>
        <end position="213"/>
    </location>
</feature>
<feature type="transmembrane region" description="Helical" evidence="2">
    <location>
        <begin position="160"/>
        <end position="180"/>
    </location>
</feature>
<proteinExistence type="predicted"/>
<accession>A0AAE0BRL8</accession>
<sequence>MAPWNSEVFVNTSGTFCEPLPCCGIECCRSSFEESSGCRSAGSYGVTISDAQRAKLMYAAVFLSLLSAALTIPSIFGGSDHDTWMRHTSWDVGETKQLSASDGDVLHTVEVFAGLQLYVQRDSYENKTSGESTVQDTVVSYSDSSCIDSFCQSCHDSTNFVMFMALLTLLAAVACTYMELARSSPRGDLNCLKVSSTCFVVIGTFCGILSLVVHQDQCRSSLPSSWIVEGKEHDISWHQGGSYSCFVAALVLNVLIFVAHALLPTPPEKWAPHETDWHATCQLKSVAKKAREARRVSGVIINSAPELEEVARDAAEKSQSDPDVDLAAKKCPAWRSNPLASVSLSPIQLGLDRSPTEKKNINPMVELPAILSGQMEEEEEASGRITFQEGKPSMGGNGDCGDGDELTVCVEAEDDRVDGNVD</sequence>
<feature type="transmembrane region" description="Helical" evidence="2">
    <location>
        <begin position="241"/>
        <end position="263"/>
    </location>
</feature>
<gene>
    <name evidence="3" type="ORF">CYMTET_49708</name>
</gene>
<evidence type="ECO:0000256" key="2">
    <source>
        <dbReference type="SAM" id="Phobius"/>
    </source>
</evidence>
<keyword evidence="2" id="KW-1133">Transmembrane helix</keyword>
<keyword evidence="4" id="KW-1185">Reference proteome</keyword>
<comment type="caution">
    <text evidence="3">The sequence shown here is derived from an EMBL/GenBank/DDBJ whole genome shotgun (WGS) entry which is preliminary data.</text>
</comment>
<evidence type="ECO:0008006" key="5">
    <source>
        <dbReference type="Google" id="ProtNLM"/>
    </source>
</evidence>
<dbReference type="EMBL" id="LGRX02033639">
    <property type="protein sequence ID" value="KAK3240447.1"/>
    <property type="molecule type" value="Genomic_DNA"/>
</dbReference>
<feature type="region of interest" description="Disordered" evidence="1">
    <location>
        <begin position="379"/>
        <end position="405"/>
    </location>
</feature>
<evidence type="ECO:0000313" key="4">
    <source>
        <dbReference type="Proteomes" id="UP001190700"/>
    </source>
</evidence>
<keyword evidence="2" id="KW-0812">Transmembrane</keyword>
<protein>
    <recommendedName>
        <fullName evidence="5">Transmembrane protein</fullName>
    </recommendedName>
</protein>
<feature type="transmembrane region" description="Helical" evidence="2">
    <location>
        <begin position="56"/>
        <end position="76"/>
    </location>
</feature>
<reference evidence="3 4" key="1">
    <citation type="journal article" date="2015" name="Genome Biol. Evol.">
        <title>Comparative Genomics of a Bacterivorous Green Alga Reveals Evolutionary Causalities and Consequences of Phago-Mixotrophic Mode of Nutrition.</title>
        <authorList>
            <person name="Burns J.A."/>
            <person name="Paasch A."/>
            <person name="Narechania A."/>
            <person name="Kim E."/>
        </authorList>
    </citation>
    <scope>NUCLEOTIDE SEQUENCE [LARGE SCALE GENOMIC DNA]</scope>
    <source>
        <strain evidence="3 4">PLY_AMNH</strain>
    </source>
</reference>
<dbReference type="Proteomes" id="UP001190700">
    <property type="component" value="Unassembled WGS sequence"/>
</dbReference>
<organism evidence="3 4">
    <name type="scientific">Cymbomonas tetramitiformis</name>
    <dbReference type="NCBI Taxonomy" id="36881"/>
    <lineage>
        <taxon>Eukaryota</taxon>
        <taxon>Viridiplantae</taxon>
        <taxon>Chlorophyta</taxon>
        <taxon>Pyramimonadophyceae</taxon>
        <taxon>Pyramimonadales</taxon>
        <taxon>Pyramimonadaceae</taxon>
        <taxon>Cymbomonas</taxon>
    </lineage>
</organism>